<dbReference type="Gene3D" id="2.170.130.10">
    <property type="entry name" value="TonB-dependent receptor, plug domain"/>
    <property type="match status" value="1"/>
</dbReference>
<dbReference type="AlphaFoldDB" id="A0A5C8LWC1"/>
<keyword evidence="4 8" id="KW-0812">Transmembrane</keyword>
<evidence type="ECO:0000256" key="5">
    <source>
        <dbReference type="ARBA" id="ARBA00023077"/>
    </source>
</evidence>
<evidence type="ECO:0000256" key="4">
    <source>
        <dbReference type="ARBA" id="ARBA00022692"/>
    </source>
</evidence>
<keyword evidence="5 9" id="KW-0798">TonB box</keyword>
<evidence type="ECO:0000313" key="12">
    <source>
        <dbReference type="EMBL" id="TXK80009.1"/>
    </source>
</evidence>
<evidence type="ECO:0000256" key="7">
    <source>
        <dbReference type="ARBA" id="ARBA00023237"/>
    </source>
</evidence>
<keyword evidence="3 8" id="KW-1134">Transmembrane beta strand</keyword>
<dbReference type="OrthoDB" id="99480at2"/>
<keyword evidence="12" id="KW-0675">Receptor</keyword>
<feature type="domain" description="TonB-dependent receptor plug" evidence="11">
    <location>
        <begin position="47"/>
        <end position="149"/>
    </location>
</feature>
<evidence type="ECO:0000313" key="13">
    <source>
        <dbReference type="Proteomes" id="UP000321814"/>
    </source>
</evidence>
<reference evidence="12 13" key="1">
    <citation type="submission" date="2019-08" db="EMBL/GenBank/DDBJ databases">
        <title>Draft genome analysis of Rheinheimera tangshanensis isolated from the roots of fresh rice plants (Oryza sativa).</title>
        <authorList>
            <person name="Yu Q."/>
            <person name="Qi Y."/>
            <person name="Zhang H."/>
            <person name="Pu J."/>
        </authorList>
    </citation>
    <scope>NUCLEOTIDE SEQUENCE [LARGE SCALE GENOMIC DNA]</scope>
    <source>
        <strain evidence="12 13">JA3-B52</strain>
    </source>
</reference>
<dbReference type="PANTHER" id="PTHR30069">
    <property type="entry name" value="TONB-DEPENDENT OUTER MEMBRANE RECEPTOR"/>
    <property type="match status" value="1"/>
</dbReference>
<keyword evidence="7 8" id="KW-0998">Cell outer membrane</keyword>
<evidence type="ECO:0000259" key="10">
    <source>
        <dbReference type="Pfam" id="PF00593"/>
    </source>
</evidence>
<dbReference type="InterPro" id="IPR012910">
    <property type="entry name" value="Plug_dom"/>
</dbReference>
<gene>
    <name evidence="12" type="ORF">FU839_12600</name>
</gene>
<feature type="domain" description="TonB-dependent receptor-like beta-barrel" evidence="10">
    <location>
        <begin position="215"/>
        <end position="630"/>
    </location>
</feature>
<comment type="similarity">
    <text evidence="8 9">Belongs to the TonB-dependent receptor family.</text>
</comment>
<keyword evidence="6 8" id="KW-0472">Membrane</keyword>
<dbReference type="PROSITE" id="PS52016">
    <property type="entry name" value="TONB_DEPENDENT_REC_3"/>
    <property type="match status" value="1"/>
</dbReference>
<keyword evidence="13" id="KW-1185">Reference proteome</keyword>
<proteinExistence type="inferred from homology"/>
<dbReference type="SUPFAM" id="SSF56935">
    <property type="entry name" value="Porins"/>
    <property type="match status" value="1"/>
</dbReference>
<name>A0A5C8LWC1_9GAMM</name>
<evidence type="ECO:0000256" key="6">
    <source>
        <dbReference type="ARBA" id="ARBA00023136"/>
    </source>
</evidence>
<organism evidence="12 13">
    <name type="scientific">Rheinheimera tangshanensis</name>
    <dbReference type="NCBI Taxonomy" id="400153"/>
    <lineage>
        <taxon>Bacteria</taxon>
        <taxon>Pseudomonadati</taxon>
        <taxon>Pseudomonadota</taxon>
        <taxon>Gammaproteobacteria</taxon>
        <taxon>Chromatiales</taxon>
        <taxon>Chromatiaceae</taxon>
        <taxon>Rheinheimera</taxon>
    </lineage>
</organism>
<dbReference type="Gene3D" id="2.40.170.20">
    <property type="entry name" value="TonB-dependent receptor, beta-barrel domain"/>
    <property type="match status" value="1"/>
</dbReference>
<comment type="caution">
    <text evidence="12">The sequence shown here is derived from an EMBL/GenBank/DDBJ whole genome shotgun (WGS) entry which is preliminary data.</text>
</comment>
<dbReference type="GO" id="GO:0009279">
    <property type="term" value="C:cell outer membrane"/>
    <property type="evidence" value="ECO:0007669"/>
    <property type="project" value="UniProtKB-SubCell"/>
</dbReference>
<dbReference type="InterPro" id="IPR000531">
    <property type="entry name" value="Beta-barrel_TonB"/>
</dbReference>
<evidence type="ECO:0000256" key="8">
    <source>
        <dbReference type="PROSITE-ProRule" id="PRU01360"/>
    </source>
</evidence>
<keyword evidence="2 8" id="KW-0813">Transport</keyword>
<evidence type="ECO:0000256" key="3">
    <source>
        <dbReference type="ARBA" id="ARBA00022452"/>
    </source>
</evidence>
<sequence>MLSCTLSLCSALVIAQEQTSATEPELILVRGNQHQHGSTINASEGHVHGVDIEQRALLRPGDMLEFVPGMVVTQHSGSGKANQYFLRGFNLDHGTDFATSVDGMPVNMRSHGHGQGYSDLNFLIPELVEHIRYRKGNYKAQDGDFANAGAADFELKNQGPELLQLSLGQHQYQRLLASGSTSYDSADWLNAVELQGYAGPWQGVDEQVKKVNLVSRYSTQQHDSAQQLTFMLYDNSWNAADQIPQRAIDQGLIDRLGVIDPSSGGNSNRQSISGHWQQQNFRASGYWIQSELQLWSNFSYFLNDPLKGDQFEQSDKRQLFGGEISKELQLKLGSLDWSHQFGLQSRYDDIDQLGLSLTENRIQHQAVRMDQVQQQSWSVFHQQQLQLNPDWQAQLGLRYDWMSAKVESLLHQENSGRASQGISSVKLGLRYQSDEAQQWDFSVGQGMHSNDARGATITTDPVTGESASAVPLWVRSEGAELGWRYLQSKQWQISVAVWALQLDSELVYIGDAGGTEPNRASRRTGAELAWYYWISPVWTLDLELATSRSRYKSNSADEGRFIEGALPAVASIAINYHDDTGLHANLRLRHFGNRTLDSYNQQQAPSSTVLNADLSYQWQQWEFGAELLNLTNRKVADMVYFYPSRLENEATAVEDRHFHPLEPRMVRLSVGYRF</sequence>
<dbReference type="Proteomes" id="UP000321814">
    <property type="component" value="Unassembled WGS sequence"/>
</dbReference>
<dbReference type="GO" id="GO:0044718">
    <property type="term" value="P:siderophore transmembrane transport"/>
    <property type="evidence" value="ECO:0007669"/>
    <property type="project" value="TreeGrafter"/>
</dbReference>
<dbReference type="Pfam" id="PF00593">
    <property type="entry name" value="TonB_dep_Rec_b-barrel"/>
    <property type="match status" value="1"/>
</dbReference>
<evidence type="ECO:0000256" key="2">
    <source>
        <dbReference type="ARBA" id="ARBA00022448"/>
    </source>
</evidence>
<dbReference type="InterPro" id="IPR039426">
    <property type="entry name" value="TonB-dep_rcpt-like"/>
</dbReference>
<dbReference type="Pfam" id="PF07715">
    <property type="entry name" value="Plug"/>
    <property type="match status" value="1"/>
</dbReference>
<comment type="subcellular location">
    <subcellularLocation>
        <location evidence="1 8">Cell outer membrane</location>
        <topology evidence="1 8">Multi-pass membrane protein</topology>
    </subcellularLocation>
</comment>
<dbReference type="InterPro" id="IPR036942">
    <property type="entry name" value="Beta-barrel_TonB_sf"/>
</dbReference>
<evidence type="ECO:0000259" key="11">
    <source>
        <dbReference type="Pfam" id="PF07715"/>
    </source>
</evidence>
<dbReference type="GO" id="GO:0015344">
    <property type="term" value="F:siderophore uptake transmembrane transporter activity"/>
    <property type="evidence" value="ECO:0007669"/>
    <property type="project" value="TreeGrafter"/>
</dbReference>
<accession>A0A5C8LWC1</accession>
<dbReference type="EMBL" id="VRLR01000008">
    <property type="protein sequence ID" value="TXK80009.1"/>
    <property type="molecule type" value="Genomic_DNA"/>
</dbReference>
<dbReference type="PANTHER" id="PTHR30069:SF36">
    <property type="entry name" value="BLL6948 PROTEIN"/>
    <property type="match status" value="1"/>
</dbReference>
<evidence type="ECO:0000256" key="1">
    <source>
        <dbReference type="ARBA" id="ARBA00004571"/>
    </source>
</evidence>
<evidence type="ECO:0000256" key="9">
    <source>
        <dbReference type="RuleBase" id="RU003357"/>
    </source>
</evidence>
<protein>
    <submittedName>
        <fullName evidence="12">TonB-dependent receptor</fullName>
    </submittedName>
</protein>
<dbReference type="InterPro" id="IPR037066">
    <property type="entry name" value="Plug_dom_sf"/>
</dbReference>